<dbReference type="InParanoid" id="A0A6P8U8P8"/>
<feature type="domain" description="C2H2-type" evidence="14">
    <location>
        <begin position="590"/>
        <end position="617"/>
    </location>
</feature>
<evidence type="ECO:0000256" key="5">
    <source>
        <dbReference type="ARBA" id="ARBA00022771"/>
    </source>
</evidence>
<accession>A0A6P8U8P8</accession>
<keyword evidence="3" id="KW-0479">Metal-binding</keyword>
<dbReference type="Gene3D" id="3.30.160.60">
    <property type="entry name" value="Classic Zinc Finger"/>
    <property type="match status" value="3"/>
</dbReference>
<dbReference type="SMART" id="SM00225">
    <property type="entry name" value="BTB"/>
    <property type="match status" value="1"/>
</dbReference>
<keyword evidence="7" id="KW-0805">Transcription regulation</keyword>
<dbReference type="FunFam" id="3.30.160.60:FF:000235">
    <property type="entry name" value="Zinc finger and BTB domain containing 38"/>
    <property type="match status" value="1"/>
</dbReference>
<keyword evidence="5 11" id="KW-0863">Zinc-finger</keyword>
<feature type="region of interest" description="Disordered" evidence="12">
    <location>
        <begin position="359"/>
        <end position="439"/>
    </location>
</feature>
<dbReference type="RefSeq" id="XP_034067655.1">
    <property type="nucleotide sequence ID" value="XM_034211764.1"/>
</dbReference>
<gene>
    <name evidence="16" type="primary">zbtb33</name>
</gene>
<name>A0A6P8U8P8_GYMAC</name>
<evidence type="ECO:0000313" key="15">
    <source>
        <dbReference type="Proteomes" id="UP000515161"/>
    </source>
</evidence>
<dbReference type="KEGG" id="gacu:117543458"/>
<evidence type="ECO:0000256" key="8">
    <source>
        <dbReference type="ARBA" id="ARBA00023125"/>
    </source>
</evidence>
<reference evidence="16" key="1">
    <citation type="submission" date="2025-08" db="UniProtKB">
        <authorList>
            <consortium name="RefSeq"/>
        </authorList>
    </citation>
    <scope>IDENTIFICATION</scope>
</reference>
<evidence type="ECO:0000313" key="16">
    <source>
        <dbReference type="RefSeq" id="XP_034067655.1"/>
    </source>
</evidence>
<feature type="compositionally biased region" description="Polar residues" evidence="12">
    <location>
        <begin position="400"/>
        <end position="415"/>
    </location>
</feature>
<dbReference type="GO" id="GO:0008270">
    <property type="term" value="F:zinc ion binding"/>
    <property type="evidence" value="ECO:0007669"/>
    <property type="project" value="UniProtKB-KW"/>
</dbReference>
<dbReference type="PANTHER" id="PTHR46105:SF27">
    <property type="entry name" value="TRANSCRIPTIONAL REGULATOR KAISO"/>
    <property type="match status" value="1"/>
</dbReference>
<keyword evidence="8" id="KW-0238">DNA-binding</keyword>
<feature type="domain" description="C2H2-type" evidence="14">
    <location>
        <begin position="618"/>
        <end position="646"/>
    </location>
</feature>
<proteinExistence type="predicted"/>
<evidence type="ECO:0000259" key="14">
    <source>
        <dbReference type="PROSITE" id="PS50157"/>
    </source>
</evidence>
<dbReference type="SMART" id="SM00355">
    <property type="entry name" value="ZnF_C2H2"/>
    <property type="match status" value="4"/>
</dbReference>
<feature type="region of interest" description="Disordered" evidence="12">
    <location>
        <begin position="722"/>
        <end position="751"/>
    </location>
</feature>
<comment type="subcellular location">
    <subcellularLocation>
        <location evidence="1">Nucleus</location>
    </subcellularLocation>
</comment>
<keyword evidence="10" id="KW-0539">Nucleus</keyword>
<feature type="domain" description="BTB" evidence="13">
    <location>
        <begin position="133"/>
        <end position="195"/>
    </location>
</feature>
<dbReference type="FunFam" id="3.30.160.60:FF:000749">
    <property type="entry name" value="Transcriptional regulator Kaiso"/>
    <property type="match status" value="1"/>
</dbReference>
<evidence type="ECO:0000256" key="7">
    <source>
        <dbReference type="ARBA" id="ARBA00023015"/>
    </source>
</evidence>
<dbReference type="SUPFAM" id="SSF57667">
    <property type="entry name" value="beta-beta-alpha zinc fingers"/>
    <property type="match status" value="2"/>
</dbReference>
<dbReference type="InterPro" id="IPR011333">
    <property type="entry name" value="SKP1/BTB/POZ_sf"/>
</dbReference>
<organism evidence="15 16">
    <name type="scientific">Gymnodraco acuticeps</name>
    <name type="common">Antarctic dragonfish</name>
    <dbReference type="NCBI Taxonomy" id="8218"/>
    <lineage>
        <taxon>Eukaryota</taxon>
        <taxon>Metazoa</taxon>
        <taxon>Chordata</taxon>
        <taxon>Craniata</taxon>
        <taxon>Vertebrata</taxon>
        <taxon>Euteleostomi</taxon>
        <taxon>Actinopterygii</taxon>
        <taxon>Neopterygii</taxon>
        <taxon>Teleostei</taxon>
        <taxon>Neoteleostei</taxon>
        <taxon>Acanthomorphata</taxon>
        <taxon>Eupercaria</taxon>
        <taxon>Perciformes</taxon>
        <taxon>Notothenioidei</taxon>
        <taxon>Bathydraconidae</taxon>
        <taxon>Gymnodraco</taxon>
    </lineage>
</organism>
<dbReference type="GO" id="GO:0005634">
    <property type="term" value="C:nucleus"/>
    <property type="evidence" value="ECO:0007669"/>
    <property type="project" value="UniProtKB-SubCell"/>
</dbReference>
<evidence type="ECO:0000256" key="1">
    <source>
        <dbReference type="ARBA" id="ARBA00004123"/>
    </source>
</evidence>
<dbReference type="PROSITE" id="PS50097">
    <property type="entry name" value="BTB"/>
    <property type="match status" value="1"/>
</dbReference>
<dbReference type="PROSITE" id="PS50157">
    <property type="entry name" value="ZINC_FINGER_C2H2_2"/>
    <property type="match status" value="3"/>
</dbReference>
<dbReference type="Pfam" id="PF00651">
    <property type="entry name" value="BTB"/>
    <property type="match status" value="1"/>
</dbReference>
<evidence type="ECO:0000259" key="13">
    <source>
        <dbReference type="PROSITE" id="PS50097"/>
    </source>
</evidence>
<evidence type="ECO:0000256" key="2">
    <source>
        <dbReference type="ARBA" id="ARBA00022491"/>
    </source>
</evidence>
<evidence type="ECO:0000256" key="6">
    <source>
        <dbReference type="ARBA" id="ARBA00022833"/>
    </source>
</evidence>
<feature type="domain" description="C2H2-type" evidence="14">
    <location>
        <begin position="562"/>
        <end position="589"/>
    </location>
</feature>
<dbReference type="AlphaFoldDB" id="A0A6P8U8P8"/>
<dbReference type="Gene3D" id="3.30.710.10">
    <property type="entry name" value="Potassium Channel Kv1.1, Chain A"/>
    <property type="match status" value="1"/>
</dbReference>
<evidence type="ECO:0000256" key="10">
    <source>
        <dbReference type="ARBA" id="ARBA00023242"/>
    </source>
</evidence>
<dbReference type="PROSITE" id="PS00028">
    <property type="entry name" value="ZINC_FINGER_C2H2_1"/>
    <property type="match status" value="3"/>
</dbReference>
<dbReference type="InterPro" id="IPR050457">
    <property type="entry name" value="ZnFinger_BTB_dom_contain"/>
</dbReference>
<evidence type="ECO:0000256" key="3">
    <source>
        <dbReference type="ARBA" id="ARBA00022723"/>
    </source>
</evidence>
<dbReference type="SUPFAM" id="SSF54695">
    <property type="entry name" value="POZ domain"/>
    <property type="match status" value="1"/>
</dbReference>
<keyword evidence="15" id="KW-1185">Reference proteome</keyword>
<keyword evidence="4" id="KW-0677">Repeat</keyword>
<evidence type="ECO:0000256" key="11">
    <source>
        <dbReference type="PROSITE-ProRule" id="PRU00042"/>
    </source>
</evidence>
<protein>
    <submittedName>
        <fullName evidence="16">Transcriptional regulator Kaiso isoform X1</fullName>
    </submittedName>
</protein>
<dbReference type="GeneID" id="117543458"/>
<evidence type="ECO:0000256" key="12">
    <source>
        <dbReference type="SAM" id="MobiDB-lite"/>
    </source>
</evidence>
<dbReference type="Proteomes" id="UP000515161">
    <property type="component" value="Unplaced"/>
</dbReference>
<dbReference type="GO" id="GO:0000978">
    <property type="term" value="F:RNA polymerase II cis-regulatory region sequence-specific DNA binding"/>
    <property type="evidence" value="ECO:0007669"/>
    <property type="project" value="TreeGrafter"/>
</dbReference>
<dbReference type="CDD" id="cd18219">
    <property type="entry name" value="BTB_POZ_ZBTB33_KAISO"/>
    <property type="match status" value="1"/>
</dbReference>
<sequence length="751" mass="82709">MSSSSVESNVCPPVKQKVEEALAMEYFFTDLTETATCLICSQRVLFNDVTMKRHYLAKHAWEYDHYKGRKRKSMSDKLHAEFKRNVRVYAGPDPRKEPQPAMRSLKLITATDTQYSATVLKSMNEQRNHGLFCDVTIIIQDKKFRAHKTILSASSTYFHQLFSVAGQVIELNFIKAEIFEQILNYIYSSKIVRVRSDMLEDLISAGQILGVKFIANLGSPLSQVKGLPGLSKETGSKSDTPPEVMPVISESFSISSEEFNQASKSVGNDEDSDGDVMFVSQTDAQTRVANQTANSEVIDLEAADLGKAADTGKAASKQNEESNQAVAKLKEKARAPVKIIAAKPLSISCPSPVIPISSPLCSPDSSSNSSSNSSSASSSTSSSTNSSKSSSSPARHFSGSVPTTPARSSVTPEHTSASQSSESSEIIGVQRKQVSASSQQGDFKIKIVDVSDGQSNQTNSSKSAVVAKKTVTLNTATEIDSISSGCKVYANIGENTYDIVPVKEDPGEGGSKVNKGKRALMATPLKTFNEIPLSPKSGSNKKKCKTELEDHYELIMDGKTFFVCIVCKRPYVCLASLRRHFNTHSWEKKYPCHFCNKVFALAEYRTKHEIHHTGERRYQCLMCNDMFVNYQLLSTHCKHAHNQDPSGRKEKDETDNNLYRLLPCKTVQMKSYSWSNNGQEGVPVISEDGSVHHITSEDVHSSTQTRMLNWDDIFIEPDTRMPPDAHARQGSAANSPPPGATEFDFVIPESY</sequence>
<keyword evidence="6" id="KW-0862">Zinc</keyword>
<dbReference type="PANTHER" id="PTHR46105">
    <property type="entry name" value="AGAP004733-PA"/>
    <property type="match status" value="1"/>
</dbReference>
<evidence type="ECO:0000256" key="9">
    <source>
        <dbReference type="ARBA" id="ARBA00023163"/>
    </source>
</evidence>
<dbReference type="InterPro" id="IPR000210">
    <property type="entry name" value="BTB/POZ_dom"/>
</dbReference>
<evidence type="ECO:0000256" key="4">
    <source>
        <dbReference type="ARBA" id="ARBA00022737"/>
    </source>
</evidence>
<dbReference type="OrthoDB" id="6359816at2759"/>
<dbReference type="GO" id="GO:0000981">
    <property type="term" value="F:DNA-binding transcription factor activity, RNA polymerase II-specific"/>
    <property type="evidence" value="ECO:0007669"/>
    <property type="project" value="TreeGrafter"/>
</dbReference>
<keyword evidence="9" id="KW-0804">Transcription</keyword>
<dbReference type="CTD" id="10009"/>
<keyword evidence="2" id="KW-0678">Repressor</keyword>
<feature type="compositionally biased region" description="Low complexity" evidence="12">
    <location>
        <begin position="359"/>
        <end position="393"/>
    </location>
</feature>
<dbReference type="InterPro" id="IPR013087">
    <property type="entry name" value="Znf_C2H2_type"/>
</dbReference>
<dbReference type="InterPro" id="IPR036236">
    <property type="entry name" value="Znf_C2H2_sf"/>
</dbReference>
<feature type="compositionally biased region" description="Low complexity" evidence="12">
    <location>
        <begin position="416"/>
        <end position="425"/>
    </location>
</feature>